<dbReference type="GO" id="GO:0007165">
    <property type="term" value="P:signal transduction"/>
    <property type="evidence" value="ECO:0007669"/>
    <property type="project" value="UniProtKB-KW"/>
</dbReference>
<feature type="transmembrane region" description="Helical" evidence="4">
    <location>
        <begin position="206"/>
        <end position="229"/>
    </location>
</feature>
<keyword evidence="4" id="KW-0812">Transmembrane</keyword>
<dbReference type="SMART" id="SM00304">
    <property type="entry name" value="HAMP"/>
    <property type="match status" value="1"/>
</dbReference>
<dbReference type="InterPro" id="IPR033462">
    <property type="entry name" value="Cache_3-Cache_2"/>
</dbReference>
<protein>
    <submittedName>
        <fullName evidence="7">Methyl-accepting chemotaxis protein DmcB</fullName>
    </submittedName>
</protein>
<proteinExistence type="inferred from homology"/>
<evidence type="ECO:0000259" key="5">
    <source>
        <dbReference type="PROSITE" id="PS50111"/>
    </source>
</evidence>
<dbReference type="HOGENOM" id="CLU_000445_107_19_12"/>
<dbReference type="PROSITE" id="PS50111">
    <property type="entry name" value="CHEMOTAXIS_TRANSDUC_2"/>
    <property type="match status" value="1"/>
</dbReference>
<dbReference type="KEGG" id="taz:TREAZ_2582"/>
<evidence type="ECO:0000256" key="2">
    <source>
        <dbReference type="ARBA" id="ARBA00029447"/>
    </source>
</evidence>
<sequence length="616" mass="66087">MALEKKKRTFSILFKIAGVASGLVLITIIILAIFSIRDLQKISLETATTIARSKLSGDINALQDVIDLEYGRLRMQDGKLCDSDGKPLDGRTELIDDISKDLGVVATIFVKEGNDFKRITTSIVDDTGKRAVGTMLGTGSAAYGPITRGESYVGNAAILGKAYLAAYHPVFTTGETGNAGDIIGVYFIGFELSEVQDLINTGTRTGVIQIVIISVILLVVSVILNLSLFKGIIVNPINKIVAQLQQVSEGNLTLKLDIKSNDEFGNMAIYSNRMVENMKSLVGSIVTQSNKLLEIGTSLASSMNQTAAAIHEITSNTESMKTQVVNQAVSVDQSSTSMEEITKNIEELNGHIGRQTGDIERSSAAVEEMLANISSVTRTLNTNMDNVQELAAASENGHTSIIEVSQDIQEIAKNSEGLKEINSVIANIASQTNLLSMNAAIEAAHAGESGRGFAVVADEIRKLAESSNVQAKTVSQVLKKIQASIQKITVSTNDVLIKFGNMAEDIKTVTNQEEQVKAAMEEQNAGSKQILDAIGGLHDKNQSVKSGSTVMLAKSAEVIEESKKLEMITSEITTGMDEMAAGAREINQAVQEVNKISLENRESIQALIAEVTKFKV</sequence>
<reference evidence="8" key="1">
    <citation type="submission" date="2009-12" db="EMBL/GenBank/DDBJ databases">
        <title>Complete sequence of Treponema azotonutricium strain ZAS-9.</title>
        <authorList>
            <person name="Tetu S.G."/>
            <person name="Matson E."/>
            <person name="Ren Q."/>
            <person name="Seshadri R."/>
            <person name="Elbourne L."/>
            <person name="Hassan K.A."/>
            <person name="Durkin A."/>
            <person name="Radune D."/>
            <person name="Mohamoud Y."/>
            <person name="Shay R."/>
            <person name="Jin S."/>
            <person name="Zhang X."/>
            <person name="Lucey K."/>
            <person name="Ballor N.R."/>
            <person name="Ottesen E."/>
            <person name="Rosenthal R."/>
            <person name="Allen A."/>
            <person name="Leadbetter J.R."/>
            <person name="Paulsen I.T."/>
        </authorList>
    </citation>
    <scope>NUCLEOTIDE SEQUENCE [LARGE SCALE GENOMIC DNA]</scope>
    <source>
        <strain evidence="8">ATCC BAA-888 / DSM 13862 / ZAS-9</strain>
    </source>
</reference>
<accession>F5YEI7</accession>
<dbReference type="InterPro" id="IPR003660">
    <property type="entry name" value="HAMP_dom"/>
</dbReference>
<comment type="similarity">
    <text evidence="2">Belongs to the methyl-accepting chemotaxis (MCP) protein family.</text>
</comment>
<dbReference type="PANTHER" id="PTHR32089:SF112">
    <property type="entry name" value="LYSOZYME-LIKE PROTEIN-RELATED"/>
    <property type="match status" value="1"/>
</dbReference>
<dbReference type="SMART" id="SM00283">
    <property type="entry name" value="MA"/>
    <property type="match status" value="1"/>
</dbReference>
<reference evidence="7 8" key="2">
    <citation type="journal article" date="2011" name="ISME J.">
        <title>RNA-seq reveals cooperative metabolic interactions between two termite-gut spirochete species in co-culture.</title>
        <authorList>
            <person name="Rosenthal A.Z."/>
            <person name="Matson E.G."/>
            <person name="Eldar A."/>
            <person name="Leadbetter J.R."/>
        </authorList>
    </citation>
    <scope>NUCLEOTIDE SEQUENCE [LARGE SCALE GENOMIC DNA]</scope>
    <source>
        <strain evidence="8">ATCC BAA-888 / DSM 13862 / ZAS-9</strain>
    </source>
</reference>
<evidence type="ECO:0000313" key="7">
    <source>
        <dbReference type="EMBL" id="AEF82901.1"/>
    </source>
</evidence>
<evidence type="ECO:0000256" key="1">
    <source>
        <dbReference type="ARBA" id="ARBA00023224"/>
    </source>
</evidence>
<dbReference type="PANTHER" id="PTHR32089">
    <property type="entry name" value="METHYL-ACCEPTING CHEMOTAXIS PROTEIN MCPB"/>
    <property type="match status" value="1"/>
</dbReference>
<dbReference type="Proteomes" id="UP000009222">
    <property type="component" value="Chromosome"/>
</dbReference>
<keyword evidence="8" id="KW-1185">Reference proteome</keyword>
<dbReference type="Gene3D" id="6.10.340.10">
    <property type="match status" value="1"/>
</dbReference>
<dbReference type="Gene3D" id="1.10.287.950">
    <property type="entry name" value="Methyl-accepting chemotaxis protein"/>
    <property type="match status" value="1"/>
</dbReference>
<dbReference type="FunCoup" id="F5YEI7">
    <property type="interactions" value="68"/>
</dbReference>
<organism evidence="7 8">
    <name type="scientific">Leadbettera azotonutricia (strain ATCC BAA-888 / DSM 13862 / ZAS-9)</name>
    <name type="common">Treponema azotonutricium</name>
    <dbReference type="NCBI Taxonomy" id="545695"/>
    <lineage>
        <taxon>Bacteria</taxon>
        <taxon>Pseudomonadati</taxon>
        <taxon>Spirochaetota</taxon>
        <taxon>Spirochaetia</taxon>
        <taxon>Spirochaetales</taxon>
        <taxon>Breznakiellaceae</taxon>
        <taxon>Leadbettera</taxon>
    </lineage>
</organism>
<dbReference type="InterPro" id="IPR029151">
    <property type="entry name" value="Sensor-like_sf"/>
</dbReference>
<feature type="domain" description="Methyl-accepting transducer" evidence="5">
    <location>
        <begin position="330"/>
        <end position="594"/>
    </location>
</feature>
<evidence type="ECO:0000313" key="8">
    <source>
        <dbReference type="Proteomes" id="UP000009222"/>
    </source>
</evidence>
<keyword evidence="1 3" id="KW-0807">Transducer</keyword>
<dbReference type="Pfam" id="PF17201">
    <property type="entry name" value="Cache_3-Cache_2"/>
    <property type="match status" value="1"/>
</dbReference>
<dbReference type="STRING" id="545695.TREAZ_2582"/>
<dbReference type="eggNOG" id="COG3290">
    <property type="taxonomic scope" value="Bacteria"/>
</dbReference>
<dbReference type="SUPFAM" id="SSF103190">
    <property type="entry name" value="Sensory domain-like"/>
    <property type="match status" value="1"/>
</dbReference>
<evidence type="ECO:0000256" key="3">
    <source>
        <dbReference type="PROSITE-ProRule" id="PRU00284"/>
    </source>
</evidence>
<dbReference type="eggNOG" id="COG0840">
    <property type="taxonomic scope" value="Bacteria"/>
</dbReference>
<dbReference type="SUPFAM" id="SSF58104">
    <property type="entry name" value="Methyl-accepting chemotaxis protein (MCP) signaling domain"/>
    <property type="match status" value="2"/>
</dbReference>
<feature type="domain" description="HAMP" evidence="6">
    <location>
        <begin position="231"/>
        <end position="283"/>
    </location>
</feature>
<dbReference type="EMBL" id="CP001841">
    <property type="protein sequence ID" value="AEF82901.1"/>
    <property type="molecule type" value="Genomic_DNA"/>
</dbReference>
<evidence type="ECO:0000256" key="4">
    <source>
        <dbReference type="SAM" id="Phobius"/>
    </source>
</evidence>
<dbReference type="InterPro" id="IPR004089">
    <property type="entry name" value="MCPsignal_dom"/>
</dbReference>
<dbReference type="GO" id="GO:0016020">
    <property type="term" value="C:membrane"/>
    <property type="evidence" value="ECO:0007669"/>
    <property type="project" value="InterPro"/>
</dbReference>
<dbReference type="Pfam" id="PF00015">
    <property type="entry name" value="MCPsignal"/>
    <property type="match status" value="1"/>
</dbReference>
<feature type="transmembrane region" description="Helical" evidence="4">
    <location>
        <begin position="12"/>
        <end position="34"/>
    </location>
</feature>
<gene>
    <name evidence="7" type="ordered locus">TREAZ_2582</name>
</gene>
<dbReference type="RefSeq" id="WP_015712947.1">
    <property type="nucleotide sequence ID" value="NC_015577.1"/>
</dbReference>
<dbReference type="CDD" id="cd06225">
    <property type="entry name" value="HAMP"/>
    <property type="match status" value="1"/>
</dbReference>
<dbReference type="PROSITE" id="PS50885">
    <property type="entry name" value="HAMP"/>
    <property type="match status" value="1"/>
</dbReference>
<dbReference type="Pfam" id="PF00672">
    <property type="entry name" value="HAMP"/>
    <property type="match status" value="1"/>
</dbReference>
<evidence type="ECO:0000259" key="6">
    <source>
        <dbReference type="PROSITE" id="PS50885"/>
    </source>
</evidence>
<keyword evidence="4" id="KW-0472">Membrane</keyword>
<name>F5YEI7_LEAAZ</name>
<keyword evidence="4" id="KW-1133">Transmembrane helix</keyword>
<dbReference type="InParanoid" id="F5YEI7"/>
<dbReference type="AlphaFoldDB" id="F5YEI7"/>